<protein>
    <recommendedName>
        <fullName evidence="4">Tungstate ABC transporter substrate-binding protein WtpA</fullName>
    </recommendedName>
</protein>
<comment type="similarity">
    <text evidence="1">Belongs to the bacterial solute-binding protein 1 family. WtpA subfamily.</text>
</comment>
<dbReference type="Pfam" id="PF13531">
    <property type="entry name" value="SBP_bac_11"/>
    <property type="match status" value="1"/>
</dbReference>
<comment type="caution">
    <text evidence="3">The sequence shown here is derived from an EMBL/GenBank/DDBJ whole genome shotgun (WGS) entry which is preliminary data.</text>
</comment>
<gene>
    <name evidence="3" type="ORF">S06H3_07262</name>
</gene>
<dbReference type="InterPro" id="IPR050682">
    <property type="entry name" value="ModA/WtpA"/>
</dbReference>
<evidence type="ECO:0000256" key="1">
    <source>
        <dbReference type="ARBA" id="ARBA00009438"/>
    </source>
</evidence>
<evidence type="ECO:0000256" key="2">
    <source>
        <dbReference type="SAM" id="MobiDB-lite"/>
    </source>
</evidence>
<proteinExistence type="inferred from homology"/>
<dbReference type="PANTHER" id="PTHR30632:SF16">
    <property type="entry name" value="MOLYBDATE_TUNGSTATE-BINDING PROTEIN WTPA"/>
    <property type="match status" value="1"/>
</dbReference>
<reference evidence="3" key="1">
    <citation type="journal article" date="2014" name="Front. Microbiol.">
        <title>High frequency of phylogenetically diverse reductive dehalogenase-homologous genes in deep subseafloor sedimentary metagenomes.</title>
        <authorList>
            <person name="Kawai M."/>
            <person name="Futagami T."/>
            <person name="Toyoda A."/>
            <person name="Takaki Y."/>
            <person name="Nishi S."/>
            <person name="Hori S."/>
            <person name="Arai W."/>
            <person name="Tsubouchi T."/>
            <person name="Morono Y."/>
            <person name="Uchiyama I."/>
            <person name="Ito T."/>
            <person name="Fujiyama A."/>
            <person name="Inagaki F."/>
            <person name="Takami H."/>
        </authorList>
    </citation>
    <scope>NUCLEOTIDE SEQUENCE</scope>
    <source>
        <strain evidence="3">Expedition CK06-06</strain>
    </source>
</reference>
<dbReference type="PANTHER" id="PTHR30632">
    <property type="entry name" value="MOLYBDATE-BINDING PERIPLASMIC PROTEIN"/>
    <property type="match status" value="1"/>
</dbReference>
<dbReference type="CDD" id="cd13540">
    <property type="entry name" value="PBP2_ModA_WtpA"/>
    <property type="match status" value="1"/>
</dbReference>
<feature type="non-terminal residue" evidence="3">
    <location>
        <position position="1"/>
    </location>
</feature>
<dbReference type="SUPFAM" id="SSF53850">
    <property type="entry name" value="Periplasmic binding protein-like II"/>
    <property type="match status" value="1"/>
</dbReference>
<dbReference type="GO" id="GO:0015689">
    <property type="term" value="P:molybdate ion transport"/>
    <property type="evidence" value="ECO:0007669"/>
    <property type="project" value="TreeGrafter"/>
</dbReference>
<evidence type="ECO:0000313" key="3">
    <source>
        <dbReference type="EMBL" id="GAH97626.1"/>
    </source>
</evidence>
<organism evidence="3">
    <name type="scientific">marine sediment metagenome</name>
    <dbReference type="NCBI Taxonomy" id="412755"/>
    <lineage>
        <taxon>unclassified sequences</taxon>
        <taxon>metagenomes</taxon>
        <taxon>ecological metagenomes</taxon>
    </lineage>
</organism>
<accession>X1JSB8</accession>
<name>X1JSB8_9ZZZZ</name>
<evidence type="ECO:0008006" key="4">
    <source>
        <dbReference type="Google" id="ProtNLM"/>
    </source>
</evidence>
<dbReference type="GO" id="GO:0030973">
    <property type="term" value="F:molybdate ion binding"/>
    <property type="evidence" value="ECO:0007669"/>
    <property type="project" value="TreeGrafter"/>
</dbReference>
<feature type="compositionally biased region" description="Basic and acidic residues" evidence="2">
    <location>
        <begin position="270"/>
        <end position="283"/>
    </location>
</feature>
<dbReference type="Gene3D" id="3.40.190.10">
    <property type="entry name" value="Periplasmic binding protein-like II"/>
    <property type="match status" value="2"/>
</dbReference>
<feature type="region of interest" description="Disordered" evidence="2">
    <location>
        <begin position="258"/>
        <end position="283"/>
    </location>
</feature>
<dbReference type="EMBL" id="BARV01002923">
    <property type="protein sequence ID" value="GAH97626.1"/>
    <property type="molecule type" value="Genomic_DNA"/>
</dbReference>
<dbReference type="NCBIfam" id="NF003196">
    <property type="entry name" value="PRK04168.1"/>
    <property type="match status" value="1"/>
</dbReference>
<dbReference type="AlphaFoldDB" id="X1JSB8"/>
<sequence>HAGSLTLPLAQISEEFNKLYPDVEILSEGAGSQTTIHKHTELGRECGIIASADYTIIPQLMFPQYADWYITFACNRMVIAYTDSSQFADEVDKDNWYEILQREGVKYGRADPDQDPCGYRTLMVWQLAEDFYNAPGLYGKLYGVENKDIMRPKSVDLIALLESGDLDYAFEYSSVAAQHELNFVDLPPQIDLSSEEFKDYYARAEVKVKGKKPGEFLTKKGEPIVYGVTIPKNFPQQEIAIAWIDFLLSPEGRAIMEANGQPPITPATNDKSKLPDRLKKYVE</sequence>